<reference evidence="1 2" key="1">
    <citation type="submission" date="2014-03" db="EMBL/GenBank/DDBJ databases">
        <title>Bradyrhizobium valentinum sp. nov., isolated from effective nodules of Lupinus mariae-josephae, a lupine endemic of basic-lime soils in Eastern Spain.</title>
        <authorList>
            <person name="Duran D."/>
            <person name="Rey L."/>
            <person name="Navarro A."/>
            <person name="Busquets A."/>
            <person name="Imperial J."/>
            <person name="Ruiz-Argueso T."/>
        </authorList>
    </citation>
    <scope>NUCLEOTIDE SEQUENCE [LARGE SCALE GENOMIC DNA]</scope>
    <source>
        <strain evidence="1 2">LmjM3</strain>
    </source>
</reference>
<gene>
    <name evidence="1" type="ORF">CP49_04720</name>
</gene>
<organism evidence="1 2">
    <name type="scientific">Bradyrhizobium valentinum</name>
    <dbReference type="NCBI Taxonomy" id="1518501"/>
    <lineage>
        <taxon>Bacteria</taxon>
        <taxon>Pseudomonadati</taxon>
        <taxon>Pseudomonadota</taxon>
        <taxon>Alphaproteobacteria</taxon>
        <taxon>Hyphomicrobiales</taxon>
        <taxon>Nitrobacteraceae</taxon>
        <taxon>Bradyrhizobium</taxon>
    </lineage>
</organism>
<evidence type="ECO:0000313" key="2">
    <source>
        <dbReference type="Proteomes" id="UP000051913"/>
    </source>
</evidence>
<proteinExistence type="predicted"/>
<keyword evidence="2" id="KW-1185">Reference proteome</keyword>
<name>A0A0R3L298_9BRAD</name>
<protein>
    <submittedName>
        <fullName evidence="1">Uncharacterized protein</fullName>
    </submittedName>
</protein>
<accession>A0A0R3L298</accession>
<dbReference type="RefSeq" id="WP_057853224.1">
    <property type="nucleotide sequence ID" value="NZ_LLXX01000153.1"/>
</dbReference>
<dbReference type="AlphaFoldDB" id="A0A0R3L298"/>
<comment type="caution">
    <text evidence="1">The sequence shown here is derived from an EMBL/GenBank/DDBJ whole genome shotgun (WGS) entry which is preliminary data.</text>
</comment>
<evidence type="ECO:0000313" key="1">
    <source>
        <dbReference type="EMBL" id="KRR02089.1"/>
    </source>
</evidence>
<sequence>MSFSSLRIIRQPIDLVIAPVELPFMGERENESRDVQMVDVVGFLMVIAAHMALPNAECGLLED</sequence>
<dbReference type="Proteomes" id="UP000051913">
    <property type="component" value="Unassembled WGS sequence"/>
</dbReference>
<dbReference type="EMBL" id="LLXX01000153">
    <property type="protein sequence ID" value="KRR02089.1"/>
    <property type="molecule type" value="Genomic_DNA"/>
</dbReference>